<keyword evidence="2" id="KW-1185">Reference proteome</keyword>
<evidence type="ECO:0008006" key="3">
    <source>
        <dbReference type="Google" id="ProtNLM"/>
    </source>
</evidence>
<proteinExistence type="predicted"/>
<reference evidence="1 2" key="1">
    <citation type="journal article" date="2019" name="Emerg. Microbes Infect.">
        <title>Comprehensive subspecies identification of 175 nontuberculous mycobacteria species based on 7547 genomic profiles.</title>
        <authorList>
            <person name="Matsumoto Y."/>
            <person name="Kinjo T."/>
            <person name="Motooka D."/>
            <person name="Nabeya D."/>
            <person name="Jung N."/>
            <person name="Uechi K."/>
            <person name="Horii T."/>
            <person name="Iida T."/>
            <person name="Fujita J."/>
            <person name="Nakamura S."/>
        </authorList>
    </citation>
    <scope>NUCLEOTIDE SEQUENCE [LARGE SCALE GENOMIC DNA]</scope>
    <source>
        <strain evidence="1 2">JCM 14233</strain>
    </source>
</reference>
<dbReference type="Proteomes" id="UP000467236">
    <property type="component" value="Chromosome"/>
</dbReference>
<organism evidence="1 2">
    <name type="scientific">Mycobacterium shinjukuense</name>
    <dbReference type="NCBI Taxonomy" id="398694"/>
    <lineage>
        <taxon>Bacteria</taxon>
        <taxon>Bacillati</taxon>
        <taxon>Actinomycetota</taxon>
        <taxon>Actinomycetes</taxon>
        <taxon>Mycobacteriales</taxon>
        <taxon>Mycobacteriaceae</taxon>
        <taxon>Mycobacterium</taxon>
    </lineage>
</organism>
<protein>
    <recommendedName>
        <fullName evidence="3">Alanine and proline rich membrane protein</fullName>
    </recommendedName>
</protein>
<gene>
    <name evidence="1" type="ORF">MSHI_11850</name>
</gene>
<dbReference type="KEGG" id="mshj:MSHI_11850"/>
<name>A0A7I7MPP9_9MYCO</name>
<dbReference type="EMBL" id="AP022575">
    <property type="protein sequence ID" value="BBX73279.1"/>
    <property type="molecule type" value="Genomic_DNA"/>
</dbReference>
<dbReference type="AlphaFoldDB" id="A0A7I7MPP9"/>
<accession>A0A7I7MPP9</accession>
<sequence>MAAVAALLGTAALVVALIALTRPTTNSPITAPGTTSPPTYTAAETAAAHQKLCEVYKLAARSVQIDTHSGNQALAGVSTVNGALMLEQAVNAAPALAAADRAAALTLAEAFTNANAMGSFGTRDDPAWQAVVDDVNAKDARMKAVCDGG</sequence>
<evidence type="ECO:0000313" key="2">
    <source>
        <dbReference type="Proteomes" id="UP000467236"/>
    </source>
</evidence>
<evidence type="ECO:0000313" key="1">
    <source>
        <dbReference type="EMBL" id="BBX73279.1"/>
    </source>
</evidence>